<feature type="domain" description="N-acetyltransferase" evidence="3">
    <location>
        <begin position="24"/>
        <end position="165"/>
    </location>
</feature>
<dbReference type="InterPro" id="IPR050832">
    <property type="entry name" value="Bact_Acetyltransf"/>
</dbReference>
<organism evidence="4 5">
    <name type="scientific">Ideonella lacteola</name>
    <dbReference type="NCBI Taxonomy" id="2984193"/>
    <lineage>
        <taxon>Bacteria</taxon>
        <taxon>Pseudomonadati</taxon>
        <taxon>Pseudomonadota</taxon>
        <taxon>Betaproteobacteria</taxon>
        <taxon>Burkholderiales</taxon>
        <taxon>Sphaerotilaceae</taxon>
        <taxon>Ideonella</taxon>
    </lineage>
</organism>
<dbReference type="CDD" id="cd04301">
    <property type="entry name" value="NAT_SF"/>
    <property type="match status" value="1"/>
</dbReference>
<dbReference type="Proteomes" id="UP001371218">
    <property type="component" value="Unassembled WGS sequence"/>
</dbReference>
<accession>A0ABU9BT21</accession>
<dbReference type="PANTHER" id="PTHR43877">
    <property type="entry name" value="AMINOALKYLPHOSPHONATE N-ACETYLTRANSFERASE-RELATED-RELATED"/>
    <property type="match status" value="1"/>
</dbReference>
<gene>
    <name evidence="4" type="ORF">AACH06_13265</name>
</gene>
<dbReference type="Pfam" id="PF00583">
    <property type="entry name" value="Acetyltransf_1"/>
    <property type="match status" value="1"/>
</dbReference>
<dbReference type="EMBL" id="JBBUTG010000006">
    <property type="protein sequence ID" value="MEK8031790.1"/>
    <property type="molecule type" value="Genomic_DNA"/>
</dbReference>
<dbReference type="RefSeq" id="WP_341426173.1">
    <property type="nucleotide sequence ID" value="NZ_JBBUTG010000006.1"/>
</dbReference>
<evidence type="ECO:0000256" key="1">
    <source>
        <dbReference type="ARBA" id="ARBA00022679"/>
    </source>
</evidence>
<comment type="caution">
    <text evidence="4">The sequence shown here is derived from an EMBL/GenBank/DDBJ whole genome shotgun (WGS) entry which is preliminary data.</text>
</comment>
<reference evidence="4 5" key="1">
    <citation type="submission" date="2024-04" db="EMBL/GenBank/DDBJ databases">
        <title>Novel species of the genus Ideonella isolated from streams.</title>
        <authorList>
            <person name="Lu H."/>
        </authorList>
    </citation>
    <scope>NUCLEOTIDE SEQUENCE [LARGE SCALE GENOMIC DNA]</scope>
    <source>
        <strain evidence="4 5">DXS29W</strain>
    </source>
</reference>
<sequence length="166" mass="18433">MSSLSPTPELTHAGATAPALAPMFTLRPAQEADVPFLLRLREIAMDPHHRAAGIVQTAAEMEERVRSHWDEAQVIEVGGEPAGLWKLWRQPEVWWILQVQLMPAHQGRGIGGALVSRLIDEADQAGVALKLKVLQNNPAQRLYRRLGFVILGEDEHGWEMAAQRQG</sequence>
<dbReference type="SUPFAM" id="SSF55729">
    <property type="entry name" value="Acyl-CoA N-acyltransferases (Nat)"/>
    <property type="match status" value="1"/>
</dbReference>
<dbReference type="InterPro" id="IPR016181">
    <property type="entry name" value="Acyl_CoA_acyltransferase"/>
</dbReference>
<keyword evidence="1" id="KW-0808">Transferase</keyword>
<evidence type="ECO:0000313" key="5">
    <source>
        <dbReference type="Proteomes" id="UP001371218"/>
    </source>
</evidence>
<dbReference type="Gene3D" id="3.40.630.30">
    <property type="match status" value="1"/>
</dbReference>
<dbReference type="PROSITE" id="PS51186">
    <property type="entry name" value="GNAT"/>
    <property type="match status" value="1"/>
</dbReference>
<protein>
    <submittedName>
        <fullName evidence="4">GNAT family N-acetyltransferase</fullName>
    </submittedName>
</protein>
<evidence type="ECO:0000259" key="3">
    <source>
        <dbReference type="PROSITE" id="PS51186"/>
    </source>
</evidence>
<keyword evidence="2" id="KW-0012">Acyltransferase</keyword>
<keyword evidence="5" id="KW-1185">Reference proteome</keyword>
<name>A0ABU9BT21_9BURK</name>
<dbReference type="InterPro" id="IPR000182">
    <property type="entry name" value="GNAT_dom"/>
</dbReference>
<evidence type="ECO:0000313" key="4">
    <source>
        <dbReference type="EMBL" id="MEK8031790.1"/>
    </source>
</evidence>
<proteinExistence type="predicted"/>
<evidence type="ECO:0000256" key="2">
    <source>
        <dbReference type="ARBA" id="ARBA00023315"/>
    </source>
</evidence>